<evidence type="ECO:0000256" key="1">
    <source>
        <dbReference type="SAM" id="MobiDB-lite"/>
    </source>
</evidence>
<keyword evidence="2" id="KW-1133">Transmembrane helix</keyword>
<dbReference type="KEGG" id="haad:MW046_11905"/>
<dbReference type="GO" id="GO:0046583">
    <property type="term" value="F:monoatomic cation efflux transmembrane transporter activity"/>
    <property type="evidence" value="ECO:0007669"/>
    <property type="project" value="TreeGrafter"/>
</dbReference>
<dbReference type="GO" id="GO:0006824">
    <property type="term" value="P:cobalt ion transport"/>
    <property type="evidence" value="ECO:0007669"/>
    <property type="project" value="UniProtKB-KW"/>
</dbReference>
<dbReference type="PANTHER" id="PTHR40659">
    <property type="entry name" value="NICKEL/COBALT EFFLUX SYSTEM RCNA"/>
    <property type="match status" value="1"/>
</dbReference>
<accession>A0A8U0A3W0</accession>
<keyword evidence="2" id="KW-0812">Transmembrane</keyword>
<dbReference type="GO" id="GO:0005886">
    <property type="term" value="C:plasma membrane"/>
    <property type="evidence" value="ECO:0007669"/>
    <property type="project" value="UniProtKB-SubCell"/>
</dbReference>
<dbReference type="GO" id="GO:0032025">
    <property type="term" value="P:response to cobalt ion"/>
    <property type="evidence" value="ECO:0007669"/>
    <property type="project" value="TreeGrafter"/>
</dbReference>
<sequence>MLGGSLSIVVSTMVLGFIHGAEPGHGWPIAAVYALDRSNRWLSGLVAGLLIGVGHLVSSIAVVGLFFLLKTYSGVSQFGWLQYVAGVLLILLGVHEYRAGHTHDHSHDHAGDTDHDHQHDTGGLSGEDPRGLWGITSAAFVLGFAHEEEFQIIALCTGSTYCLELMMVYAVAVIVALLTLTLLLIGGFERYEERIERYAEYLPTMSAAVLILMGCGFVAGVL</sequence>
<dbReference type="AlphaFoldDB" id="A0A8U0A3W0"/>
<keyword evidence="2" id="KW-0472">Membrane</keyword>
<dbReference type="Proteomes" id="UP000831768">
    <property type="component" value="Chromosome"/>
</dbReference>
<dbReference type="GO" id="GO:0010045">
    <property type="term" value="P:response to nickel cation"/>
    <property type="evidence" value="ECO:0007669"/>
    <property type="project" value="TreeGrafter"/>
</dbReference>
<feature type="region of interest" description="Disordered" evidence="1">
    <location>
        <begin position="103"/>
        <end position="125"/>
    </location>
</feature>
<proteinExistence type="predicted"/>
<dbReference type="InterPro" id="IPR051224">
    <property type="entry name" value="NiCoT_RcnA"/>
</dbReference>
<evidence type="ECO:0000256" key="2">
    <source>
        <dbReference type="SAM" id="Phobius"/>
    </source>
</evidence>
<dbReference type="RefSeq" id="WP_247993324.1">
    <property type="nucleotide sequence ID" value="NZ_CP096019.1"/>
</dbReference>
<name>A0A8U0A3W0_9EURY</name>
<gene>
    <name evidence="3" type="ORF">MW046_11905</name>
</gene>
<evidence type="ECO:0008006" key="5">
    <source>
        <dbReference type="Google" id="ProtNLM"/>
    </source>
</evidence>
<feature type="transmembrane region" description="Helical" evidence="2">
    <location>
        <begin position="167"/>
        <end position="188"/>
    </location>
</feature>
<keyword evidence="4" id="KW-1185">Reference proteome</keyword>
<reference evidence="3" key="1">
    <citation type="submission" date="2022-04" db="EMBL/GenBank/DDBJ databases">
        <title>Halocatena sp. nov., isolated from a salt lake.</title>
        <authorList>
            <person name="Cui H.-L."/>
        </authorList>
    </citation>
    <scope>NUCLEOTIDE SEQUENCE</scope>
    <source>
        <strain evidence="3">AD-1</strain>
    </source>
</reference>
<evidence type="ECO:0000313" key="4">
    <source>
        <dbReference type="Proteomes" id="UP000831768"/>
    </source>
</evidence>
<dbReference type="EMBL" id="CP096019">
    <property type="protein sequence ID" value="UPM42653.1"/>
    <property type="molecule type" value="Genomic_DNA"/>
</dbReference>
<feature type="transmembrane region" description="Helical" evidence="2">
    <location>
        <begin position="200"/>
        <end position="221"/>
    </location>
</feature>
<protein>
    <recommendedName>
        <fullName evidence="5">Nickel/cobalt efflux system</fullName>
    </recommendedName>
</protein>
<dbReference type="GO" id="GO:0015099">
    <property type="term" value="F:nickel cation transmembrane transporter activity"/>
    <property type="evidence" value="ECO:0007669"/>
    <property type="project" value="TreeGrafter"/>
</dbReference>
<feature type="transmembrane region" description="Helical" evidence="2">
    <location>
        <begin position="44"/>
        <end position="68"/>
    </location>
</feature>
<feature type="compositionally biased region" description="Basic and acidic residues" evidence="1">
    <location>
        <begin position="103"/>
        <end position="120"/>
    </location>
</feature>
<organism evidence="3 4">
    <name type="scientific">Halocatena salina</name>
    <dbReference type="NCBI Taxonomy" id="2934340"/>
    <lineage>
        <taxon>Archaea</taxon>
        <taxon>Methanobacteriati</taxon>
        <taxon>Methanobacteriota</taxon>
        <taxon>Stenosarchaea group</taxon>
        <taxon>Halobacteria</taxon>
        <taxon>Halobacteriales</taxon>
        <taxon>Natronomonadaceae</taxon>
        <taxon>Halocatena</taxon>
    </lineage>
</organism>
<dbReference type="PANTHER" id="PTHR40659:SF1">
    <property type="entry name" value="NICKEL_COBALT EFFLUX SYSTEM RCNA"/>
    <property type="match status" value="1"/>
</dbReference>
<feature type="transmembrane region" description="Helical" evidence="2">
    <location>
        <begin position="80"/>
        <end position="97"/>
    </location>
</feature>
<dbReference type="GeneID" id="71928762"/>
<evidence type="ECO:0000313" key="3">
    <source>
        <dbReference type="EMBL" id="UPM42653.1"/>
    </source>
</evidence>